<feature type="transmembrane region" description="Helical" evidence="5">
    <location>
        <begin position="274"/>
        <end position="294"/>
    </location>
</feature>
<feature type="transmembrane region" description="Helical" evidence="5">
    <location>
        <begin position="34"/>
        <end position="58"/>
    </location>
</feature>
<dbReference type="GO" id="GO:0016020">
    <property type="term" value="C:membrane"/>
    <property type="evidence" value="ECO:0007669"/>
    <property type="project" value="UniProtKB-SubCell"/>
</dbReference>
<keyword evidence="3 5" id="KW-1133">Transmembrane helix</keyword>
<evidence type="ECO:0000256" key="1">
    <source>
        <dbReference type="ARBA" id="ARBA00004141"/>
    </source>
</evidence>
<dbReference type="InterPro" id="IPR052185">
    <property type="entry name" value="IPC_Synthase-Related"/>
</dbReference>
<organism evidence="7 8">
    <name type="scientific">Williamsia limnetica</name>
    <dbReference type="NCBI Taxonomy" id="882452"/>
    <lineage>
        <taxon>Bacteria</taxon>
        <taxon>Bacillati</taxon>
        <taxon>Actinomycetota</taxon>
        <taxon>Actinomycetes</taxon>
        <taxon>Mycobacteriales</taxon>
        <taxon>Nocardiaceae</taxon>
        <taxon>Williamsia</taxon>
    </lineage>
</organism>
<evidence type="ECO:0000256" key="4">
    <source>
        <dbReference type="ARBA" id="ARBA00023136"/>
    </source>
</evidence>
<accession>A0A318RAT6</accession>
<dbReference type="AlphaFoldDB" id="A0A318RAT6"/>
<evidence type="ECO:0000313" key="8">
    <source>
        <dbReference type="Proteomes" id="UP000247591"/>
    </source>
</evidence>
<evidence type="ECO:0000256" key="3">
    <source>
        <dbReference type="ARBA" id="ARBA00022989"/>
    </source>
</evidence>
<feature type="transmembrane region" description="Helical" evidence="5">
    <location>
        <begin position="147"/>
        <end position="169"/>
    </location>
</feature>
<protein>
    <submittedName>
        <fullName evidence="7">PAP2 superfamily protein</fullName>
    </submittedName>
</protein>
<evidence type="ECO:0000259" key="6">
    <source>
        <dbReference type="Pfam" id="PF14378"/>
    </source>
</evidence>
<dbReference type="SUPFAM" id="SSF48317">
    <property type="entry name" value="Acid phosphatase/Vanadium-dependent haloperoxidase"/>
    <property type="match status" value="1"/>
</dbReference>
<gene>
    <name evidence="7" type="ORF">DFR67_12527</name>
</gene>
<dbReference type="Proteomes" id="UP000247591">
    <property type="component" value="Unassembled WGS sequence"/>
</dbReference>
<dbReference type="OrthoDB" id="629685at2"/>
<keyword evidence="4 5" id="KW-0472">Membrane</keyword>
<evidence type="ECO:0000256" key="5">
    <source>
        <dbReference type="SAM" id="Phobius"/>
    </source>
</evidence>
<feature type="transmembrane region" description="Helical" evidence="5">
    <location>
        <begin position="301"/>
        <end position="319"/>
    </location>
</feature>
<comment type="subcellular location">
    <subcellularLocation>
        <location evidence="1">Membrane</location>
        <topology evidence="1">Multi-pass membrane protein</topology>
    </subcellularLocation>
</comment>
<dbReference type="Gene3D" id="1.20.144.10">
    <property type="entry name" value="Phosphatidic acid phosphatase type 2/haloperoxidase"/>
    <property type="match status" value="1"/>
</dbReference>
<keyword evidence="2 5" id="KW-0812">Transmembrane</keyword>
<proteinExistence type="predicted"/>
<evidence type="ECO:0000256" key="2">
    <source>
        <dbReference type="ARBA" id="ARBA00022692"/>
    </source>
</evidence>
<keyword evidence="8" id="KW-1185">Reference proteome</keyword>
<feature type="transmembrane region" description="Helical" evidence="5">
    <location>
        <begin position="325"/>
        <end position="346"/>
    </location>
</feature>
<dbReference type="InterPro" id="IPR026841">
    <property type="entry name" value="Aur1/Ipt1"/>
</dbReference>
<reference evidence="7 8" key="1">
    <citation type="submission" date="2018-06" db="EMBL/GenBank/DDBJ databases">
        <title>Genomic Encyclopedia of Type Strains, Phase IV (KMG-IV): sequencing the most valuable type-strain genomes for metagenomic binning, comparative biology and taxonomic classification.</title>
        <authorList>
            <person name="Goeker M."/>
        </authorList>
    </citation>
    <scope>NUCLEOTIDE SEQUENCE [LARGE SCALE GENOMIC DNA]</scope>
    <source>
        <strain evidence="7 8">DSM 45521</strain>
    </source>
</reference>
<comment type="caution">
    <text evidence="7">The sequence shown here is derived from an EMBL/GenBank/DDBJ whole genome shotgun (WGS) entry which is preliminary data.</text>
</comment>
<sequence length="365" mass="40949">MSTQEADRPAVSTPVVSAGWRQRPWRSRLTDLTLWRWVAISVWLGVVIWHLAVLGLAFDRTRLLLLLCTGLAAACIGKRNVLTVVVDWLPFAAILLLYDFTRNIAQWMDMPTQWALAIDFDQALFGVNPTAWLQSQLKQEQPPWWEVITSVVYMSYFIVPYAAAAVLWLRNRHVWRRYAAGFLLLTFLALVGYTLVPAAPPWAAAQCNAVEVQDHPRHPSCMDRAPYEGGGMLGEVNPRHDGAEPYVQRISARGWEVLDIHAASSLLKLGQAKANLVAAIPSLHAGLTMFLALFMWPRVRALGKTLFMGYALAMAFTLVYTAEHYVFDIVLGWGLAALVIVVVNVVDRRMLARRIRPHAPETVSL</sequence>
<dbReference type="Pfam" id="PF14378">
    <property type="entry name" value="PAP2_3"/>
    <property type="match status" value="1"/>
</dbReference>
<dbReference type="PANTHER" id="PTHR31310">
    <property type="match status" value="1"/>
</dbReference>
<dbReference type="InterPro" id="IPR036938">
    <property type="entry name" value="PAP2/HPO_sf"/>
</dbReference>
<feature type="domain" description="Inositolphosphotransferase Aur1/Ipt1" evidence="6">
    <location>
        <begin position="122"/>
        <end position="341"/>
    </location>
</feature>
<feature type="transmembrane region" description="Helical" evidence="5">
    <location>
        <begin position="178"/>
        <end position="196"/>
    </location>
</feature>
<evidence type="ECO:0000313" key="7">
    <source>
        <dbReference type="EMBL" id="PYE12106.1"/>
    </source>
</evidence>
<dbReference type="RefSeq" id="WP_110472678.1">
    <property type="nucleotide sequence ID" value="NZ_QJSP01000025.1"/>
</dbReference>
<name>A0A318RAT6_WILLI</name>
<dbReference type="PANTHER" id="PTHR31310:SF7">
    <property type="entry name" value="PA-PHOSPHATASE RELATED-FAMILY PROTEIN DDB_G0268928"/>
    <property type="match status" value="1"/>
</dbReference>
<dbReference type="EMBL" id="QJSP01000025">
    <property type="protein sequence ID" value="PYE12106.1"/>
    <property type="molecule type" value="Genomic_DNA"/>
</dbReference>